<reference evidence="4" key="1">
    <citation type="submission" date="2017-09" db="EMBL/GenBank/DDBJ databases">
        <title>Depth-based differentiation of microbial function through sediment-hosted aquifers and enrichment of novel symbionts in the deep terrestrial subsurface.</title>
        <authorList>
            <person name="Probst A.J."/>
            <person name="Ladd B."/>
            <person name="Jarett J.K."/>
            <person name="Geller-Mcgrath D.E."/>
            <person name="Sieber C.M.K."/>
            <person name="Emerson J.B."/>
            <person name="Anantharaman K."/>
            <person name="Thomas B.C."/>
            <person name="Malmstrom R."/>
            <person name="Stieglmeier M."/>
            <person name="Klingl A."/>
            <person name="Woyke T."/>
            <person name="Ryan C.M."/>
            <person name="Banfield J.F."/>
        </authorList>
    </citation>
    <scope>NUCLEOTIDE SEQUENCE [LARGE SCALE GENOMIC DNA]</scope>
</reference>
<organism evidence="3 4">
    <name type="scientific">Candidatus Falkowbacteria bacterium CG10_big_fil_rev_8_21_14_0_10_38_22</name>
    <dbReference type="NCBI Taxonomy" id="1974564"/>
    <lineage>
        <taxon>Bacteria</taxon>
        <taxon>Candidatus Falkowiibacteriota</taxon>
    </lineage>
</organism>
<evidence type="ECO:0000256" key="1">
    <source>
        <dbReference type="PROSITE-ProRule" id="PRU00325"/>
    </source>
</evidence>
<name>A0A2M6WS23_9BACT</name>
<comment type="caution">
    <text evidence="3">The sequence shown here is derived from an EMBL/GenBank/DDBJ whole genome shotgun (WGS) entry which is preliminary data.</text>
</comment>
<evidence type="ECO:0000313" key="4">
    <source>
        <dbReference type="Proteomes" id="UP000228964"/>
    </source>
</evidence>
<evidence type="ECO:0000259" key="2">
    <source>
        <dbReference type="PROSITE" id="PS50966"/>
    </source>
</evidence>
<protein>
    <recommendedName>
        <fullName evidence="2">SWIM-type domain-containing protein</fullName>
    </recommendedName>
</protein>
<keyword evidence="1" id="KW-0863">Zinc-finger</keyword>
<accession>A0A2M6WS23</accession>
<dbReference type="Proteomes" id="UP000228964">
    <property type="component" value="Unassembled WGS sequence"/>
</dbReference>
<dbReference type="EMBL" id="PFAO01000007">
    <property type="protein sequence ID" value="PIT95600.1"/>
    <property type="molecule type" value="Genomic_DNA"/>
</dbReference>
<feature type="domain" description="SWIM-type" evidence="2">
    <location>
        <begin position="51"/>
        <end position="87"/>
    </location>
</feature>
<evidence type="ECO:0000313" key="3">
    <source>
        <dbReference type="EMBL" id="PIT95600.1"/>
    </source>
</evidence>
<keyword evidence="1" id="KW-0862">Zinc</keyword>
<keyword evidence="1" id="KW-0479">Metal-binding</keyword>
<gene>
    <name evidence="3" type="ORF">COT96_00350</name>
</gene>
<dbReference type="AlphaFoldDB" id="A0A2M6WS23"/>
<sequence>MLPKFDFNKIKFATDSPTFEKAVALYENGKVKNFEEGIGSYSAIIEGGRNYNVSIEARRFGLGYCDCYMGQNEYLCKHMVALSIYAVLGGKPIAPEDKKLYSEPRCFGKLGELSKTELAGVKKSISDAVKYIKPYNGPSRTWFAYQASLQEGCNRLSAIVSGLPVSAQTAELIVKMLLRLDKKLCAGVDDSDGTVGGFIQGCVEVLKEFVQHDKKCINVFELLCEQPTCFGWEDPLVRMYDENRAE</sequence>
<dbReference type="InterPro" id="IPR007527">
    <property type="entry name" value="Znf_SWIM"/>
</dbReference>
<dbReference type="PROSITE" id="PS50966">
    <property type="entry name" value="ZF_SWIM"/>
    <property type="match status" value="1"/>
</dbReference>
<proteinExistence type="predicted"/>
<dbReference type="Pfam" id="PF04434">
    <property type="entry name" value="SWIM"/>
    <property type="match status" value="1"/>
</dbReference>
<dbReference type="GO" id="GO:0008270">
    <property type="term" value="F:zinc ion binding"/>
    <property type="evidence" value="ECO:0007669"/>
    <property type="project" value="UniProtKB-KW"/>
</dbReference>